<reference evidence="1 2" key="1">
    <citation type="submission" date="2023-09" db="EMBL/GenBank/DDBJ databases">
        <title>Pyrofollis japonicus gen. nov. sp. nov., a novel member of the family Pyrodictiaceae isolated from the Iheya North hydrothermal field.</title>
        <authorList>
            <person name="Miyazaki U."/>
            <person name="Sanari M."/>
            <person name="Tame A."/>
            <person name="Kitajima M."/>
            <person name="Okamoto A."/>
            <person name="Sawayama S."/>
            <person name="Miyazaki J."/>
            <person name="Takai K."/>
            <person name="Nakagawa S."/>
        </authorList>
    </citation>
    <scope>NUCLEOTIDE SEQUENCE [LARGE SCALE GENOMIC DNA]</scope>
    <source>
        <strain evidence="1 2">AV2</strain>
    </source>
</reference>
<keyword evidence="2" id="KW-1185">Reference proteome</keyword>
<gene>
    <name evidence="1" type="ORF">PABY_09260</name>
</gene>
<dbReference type="Gene3D" id="3.40.1190.20">
    <property type="match status" value="1"/>
</dbReference>
<protein>
    <recommendedName>
        <fullName evidence="3">Carbohydrate kinase PfkB domain-containing protein</fullName>
    </recommendedName>
</protein>
<organism evidence="1 2">
    <name type="scientific">Pyrodictium abyssi</name>
    <dbReference type="NCBI Taxonomy" id="54256"/>
    <lineage>
        <taxon>Archaea</taxon>
        <taxon>Thermoproteota</taxon>
        <taxon>Thermoprotei</taxon>
        <taxon>Desulfurococcales</taxon>
        <taxon>Pyrodictiaceae</taxon>
        <taxon>Pyrodictium</taxon>
    </lineage>
</organism>
<evidence type="ECO:0008006" key="3">
    <source>
        <dbReference type="Google" id="ProtNLM"/>
    </source>
</evidence>
<dbReference type="Proteomes" id="UP001341135">
    <property type="component" value="Chromosome"/>
</dbReference>
<evidence type="ECO:0000313" key="1">
    <source>
        <dbReference type="EMBL" id="BES81359.1"/>
    </source>
</evidence>
<accession>A0ABN6ZPL8</accession>
<proteinExistence type="predicted"/>
<dbReference type="SUPFAM" id="SSF53613">
    <property type="entry name" value="Ribokinase-like"/>
    <property type="match status" value="1"/>
</dbReference>
<dbReference type="EMBL" id="AP028907">
    <property type="protein sequence ID" value="BES81359.1"/>
    <property type="molecule type" value="Genomic_DNA"/>
</dbReference>
<sequence>MTMFVLDVFSSPTLDIINGRLCRGGPAYYARLALYAVGASDARVRLPYDTCIDVEWYLRTEWCLEADTLAAIPECATVFMLEERDAGRRLKPLSLHKIGREHPKGTAALISPVLAELDIDNAVRLLSHYSLAVLDVQGFSRLYYGGEVAVFSENVLALVERVGVADNFIAIKASLEDIPDFIALDRLLRYSSSLGHTAIMVTAGPRGALILYSDYSFVIRPRSVDRVPTGAGDMFSTLVLYGVWRGYGLERSTLGAAAAVSCILERRDEIAYGGYGLCRDSFEERFHASIYRLPGRCYSIDCVISALEYG</sequence>
<evidence type="ECO:0000313" key="2">
    <source>
        <dbReference type="Proteomes" id="UP001341135"/>
    </source>
</evidence>
<name>A0ABN6ZPL8_9CREN</name>
<dbReference type="InterPro" id="IPR029056">
    <property type="entry name" value="Ribokinase-like"/>
</dbReference>